<proteinExistence type="predicted"/>
<sequence>MNEGLTHDAALTVTVVLDVLYFTVIQGQAGWRVTYSSTKVCALRGSTVVLRCTYKRRGPASNRLSPETDQRTVNR</sequence>
<evidence type="ECO:0000313" key="1">
    <source>
        <dbReference type="Ensembl" id="ENSLBEP00000015180.1"/>
    </source>
</evidence>
<dbReference type="Gene3D" id="2.60.40.10">
    <property type="entry name" value="Immunoglobulins"/>
    <property type="match status" value="1"/>
</dbReference>
<dbReference type="InParanoid" id="A0A3Q3M3R2"/>
<dbReference type="InterPro" id="IPR013783">
    <property type="entry name" value="Ig-like_fold"/>
</dbReference>
<organism evidence="1 2">
    <name type="scientific">Labrus bergylta</name>
    <name type="common">ballan wrasse</name>
    <dbReference type="NCBI Taxonomy" id="56723"/>
    <lineage>
        <taxon>Eukaryota</taxon>
        <taxon>Metazoa</taxon>
        <taxon>Chordata</taxon>
        <taxon>Craniata</taxon>
        <taxon>Vertebrata</taxon>
        <taxon>Euteleostomi</taxon>
        <taxon>Actinopterygii</taxon>
        <taxon>Neopterygii</taxon>
        <taxon>Teleostei</taxon>
        <taxon>Neoteleostei</taxon>
        <taxon>Acanthomorphata</taxon>
        <taxon>Eupercaria</taxon>
        <taxon>Labriformes</taxon>
        <taxon>Labridae</taxon>
        <taxon>Labrus</taxon>
    </lineage>
</organism>
<name>A0A3Q3M3R2_9LABR</name>
<evidence type="ECO:0000313" key="2">
    <source>
        <dbReference type="Proteomes" id="UP000261660"/>
    </source>
</evidence>
<dbReference type="AlphaFoldDB" id="A0A3Q3M3R2"/>
<reference evidence="1" key="1">
    <citation type="submission" date="2025-08" db="UniProtKB">
        <authorList>
            <consortium name="Ensembl"/>
        </authorList>
    </citation>
    <scope>IDENTIFICATION</scope>
</reference>
<keyword evidence="2" id="KW-1185">Reference proteome</keyword>
<reference evidence="1" key="2">
    <citation type="submission" date="2025-09" db="UniProtKB">
        <authorList>
            <consortium name="Ensembl"/>
        </authorList>
    </citation>
    <scope>IDENTIFICATION</scope>
</reference>
<protein>
    <submittedName>
        <fullName evidence="1">Uncharacterized protein</fullName>
    </submittedName>
</protein>
<dbReference type="Proteomes" id="UP000261660">
    <property type="component" value="Unplaced"/>
</dbReference>
<accession>A0A3Q3M3R2</accession>
<dbReference type="Ensembl" id="ENSLBET00000016095.1">
    <property type="protein sequence ID" value="ENSLBEP00000015180.1"/>
    <property type="gene ID" value="ENSLBEG00000011840.1"/>
</dbReference>